<organism evidence="1 2">
    <name type="scientific">Roseovarius phycicola</name>
    <dbReference type="NCBI Taxonomy" id="3080976"/>
    <lineage>
        <taxon>Bacteria</taxon>
        <taxon>Pseudomonadati</taxon>
        <taxon>Pseudomonadota</taxon>
        <taxon>Alphaproteobacteria</taxon>
        <taxon>Rhodobacterales</taxon>
        <taxon>Roseobacteraceae</taxon>
        <taxon>Roseovarius</taxon>
    </lineage>
</organism>
<name>A0ABZ2HLJ8_9RHOB</name>
<keyword evidence="2" id="KW-1185">Reference proteome</keyword>
<dbReference type="RefSeq" id="WP_338551022.1">
    <property type="nucleotide sequence ID" value="NZ_CP146069.1"/>
</dbReference>
<dbReference type="InterPro" id="IPR019056">
    <property type="entry name" value="Phage_TAC_6"/>
</dbReference>
<accession>A0ABZ2HLJ8</accession>
<sequence length="72" mass="8063">MSGAGTERFDWAGLMQAGIGMLRLSPAIFWALTPAEFELMLGKPTGFKPLKRARLEELLSAYPDQRNEVKHD</sequence>
<protein>
    <submittedName>
        <fullName evidence="1">Rcc01693 family protein</fullName>
    </submittedName>
</protein>
<dbReference type="EMBL" id="CP146069">
    <property type="protein sequence ID" value="WWR48203.1"/>
    <property type="molecule type" value="Genomic_DNA"/>
</dbReference>
<evidence type="ECO:0000313" key="1">
    <source>
        <dbReference type="EMBL" id="WWR48203.1"/>
    </source>
</evidence>
<dbReference type="NCBIfam" id="TIGR02216">
    <property type="entry name" value="phage_TIGR02216"/>
    <property type="match status" value="1"/>
</dbReference>
<dbReference type="Pfam" id="PF09550">
    <property type="entry name" value="Phage_TAC_6"/>
    <property type="match status" value="1"/>
</dbReference>
<proteinExistence type="predicted"/>
<evidence type="ECO:0000313" key="2">
    <source>
        <dbReference type="Proteomes" id="UP001364156"/>
    </source>
</evidence>
<reference evidence="1 2" key="1">
    <citation type="submission" date="2023-10" db="EMBL/GenBank/DDBJ databases">
        <title>Roseovarius strain S88 nov., isolated from a marine algae.</title>
        <authorList>
            <person name="Lee M.W."/>
            <person name="Lee J.K."/>
            <person name="Kim J.M."/>
            <person name="Choi D.G."/>
            <person name="Baek J.H."/>
            <person name="Bayburt H."/>
            <person name="Jung J.J."/>
            <person name="Han D.M."/>
            <person name="Jeon C.O."/>
        </authorList>
    </citation>
    <scope>NUCLEOTIDE SEQUENCE [LARGE SCALE GENOMIC DNA]</scope>
    <source>
        <strain evidence="1 2">S88</strain>
    </source>
</reference>
<dbReference type="Proteomes" id="UP001364156">
    <property type="component" value="Chromosome"/>
</dbReference>
<dbReference type="InterPro" id="IPR011739">
    <property type="entry name" value="GTA_rcc01693"/>
</dbReference>
<gene>
    <name evidence="1" type="ORF">RZ517_08545</name>
</gene>